<protein>
    <submittedName>
        <fullName evidence="1">Uncharacterized protein</fullName>
    </submittedName>
</protein>
<organism evidence="1 2">
    <name type="scientific">Tegillarca granosa</name>
    <name type="common">Malaysian cockle</name>
    <name type="synonym">Anadara granosa</name>
    <dbReference type="NCBI Taxonomy" id="220873"/>
    <lineage>
        <taxon>Eukaryota</taxon>
        <taxon>Metazoa</taxon>
        <taxon>Spiralia</taxon>
        <taxon>Lophotrochozoa</taxon>
        <taxon>Mollusca</taxon>
        <taxon>Bivalvia</taxon>
        <taxon>Autobranchia</taxon>
        <taxon>Pteriomorphia</taxon>
        <taxon>Arcoida</taxon>
        <taxon>Arcoidea</taxon>
        <taxon>Arcidae</taxon>
        <taxon>Tegillarca</taxon>
    </lineage>
</organism>
<name>A0ABQ9FJJ5_TEGGR</name>
<gene>
    <name evidence="1" type="ORF">KUTeg_005363</name>
</gene>
<evidence type="ECO:0000313" key="2">
    <source>
        <dbReference type="Proteomes" id="UP001217089"/>
    </source>
</evidence>
<comment type="caution">
    <text evidence="1">The sequence shown here is derived from an EMBL/GenBank/DDBJ whole genome shotgun (WGS) entry which is preliminary data.</text>
</comment>
<evidence type="ECO:0000313" key="1">
    <source>
        <dbReference type="EMBL" id="KAJ8317459.1"/>
    </source>
</evidence>
<proteinExistence type="predicted"/>
<sequence>MLAARAVCRCSGRCGTFRCSNPNNTRGCDCVNCRCIPGSIGVKDVVRVVVVFGTERSVLDVKYGKHAIVMAVGVKDITLLDVSDLRDVDVATTSTPVSDNVNIINNIKQRIIYDTRATSTPVSDNVNIINNIKQHIIDDTRATSTPVSDNVNIINNIKQHLIDDTTATSTPVSDNVNIINNIKQHIIDDTRATLTPVSDNVNIINNII</sequence>
<accession>A0ABQ9FJJ5</accession>
<reference evidence="1 2" key="1">
    <citation type="submission" date="2022-12" db="EMBL/GenBank/DDBJ databases">
        <title>Chromosome-level genome of Tegillarca granosa.</title>
        <authorList>
            <person name="Kim J."/>
        </authorList>
    </citation>
    <scope>NUCLEOTIDE SEQUENCE [LARGE SCALE GENOMIC DNA]</scope>
    <source>
        <strain evidence="1">Teg-2019</strain>
        <tissue evidence="1">Adductor muscle</tissue>
    </source>
</reference>
<dbReference type="EMBL" id="JARBDR010000246">
    <property type="protein sequence ID" value="KAJ8317459.1"/>
    <property type="molecule type" value="Genomic_DNA"/>
</dbReference>
<keyword evidence="2" id="KW-1185">Reference proteome</keyword>
<dbReference type="Proteomes" id="UP001217089">
    <property type="component" value="Unassembled WGS sequence"/>
</dbReference>